<dbReference type="RefSeq" id="WP_030254439.1">
    <property type="nucleotide sequence ID" value="NZ_JBHEZZ010000009.1"/>
</dbReference>
<reference evidence="1 2" key="1">
    <citation type="submission" date="2024-09" db="EMBL/GenBank/DDBJ databases">
        <authorList>
            <person name="Lee S.D."/>
        </authorList>
    </citation>
    <scope>NUCLEOTIDE SEQUENCE [LARGE SCALE GENOMIC DNA]</scope>
    <source>
        <strain evidence="1 2">N1-5</strain>
    </source>
</reference>
<dbReference type="EMBL" id="JBHEZZ010000009">
    <property type="protein sequence ID" value="MFC1403257.1"/>
    <property type="molecule type" value="Genomic_DNA"/>
</dbReference>
<protein>
    <recommendedName>
        <fullName evidence="3">DUF317 domain-containing protein</fullName>
    </recommendedName>
</protein>
<dbReference type="Proteomes" id="UP001592528">
    <property type="component" value="Unassembled WGS sequence"/>
</dbReference>
<name>A0ABV6UP75_9ACTN</name>
<gene>
    <name evidence="1" type="ORF">ACEZDJ_18360</name>
</gene>
<keyword evidence="2" id="KW-1185">Reference proteome</keyword>
<evidence type="ECO:0008006" key="3">
    <source>
        <dbReference type="Google" id="ProtNLM"/>
    </source>
</evidence>
<organism evidence="1 2">
    <name type="scientific">Streptacidiphilus cavernicola</name>
    <dbReference type="NCBI Taxonomy" id="3342716"/>
    <lineage>
        <taxon>Bacteria</taxon>
        <taxon>Bacillati</taxon>
        <taxon>Actinomycetota</taxon>
        <taxon>Actinomycetes</taxon>
        <taxon>Kitasatosporales</taxon>
        <taxon>Streptomycetaceae</taxon>
        <taxon>Streptacidiphilus</taxon>
    </lineage>
</organism>
<evidence type="ECO:0000313" key="1">
    <source>
        <dbReference type="EMBL" id="MFC1403257.1"/>
    </source>
</evidence>
<evidence type="ECO:0000313" key="2">
    <source>
        <dbReference type="Proteomes" id="UP001592528"/>
    </source>
</evidence>
<proteinExistence type="predicted"/>
<comment type="caution">
    <text evidence="1">The sequence shown here is derived from an EMBL/GenBank/DDBJ whole genome shotgun (WGS) entry which is preliminary data.</text>
</comment>
<sequence>MTGPEPPLSNDAHYLSATARFHGWAVDVESGGDMQFTLLDRVLAVRFWHDGGFRFATAHGPDSARAELDLPQVLEALEQQGKTPPSPV</sequence>
<accession>A0ABV6UP75</accession>